<keyword evidence="1" id="KW-0472">Membrane</keyword>
<feature type="transmembrane region" description="Helical" evidence="1">
    <location>
        <begin position="188"/>
        <end position="206"/>
    </location>
</feature>
<evidence type="ECO:0000256" key="1">
    <source>
        <dbReference type="SAM" id="Phobius"/>
    </source>
</evidence>
<feature type="transmembrane region" description="Helical" evidence="1">
    <location>
        <begin position="120"/>
        <end position="142"/>
    </location>
</feature>
<dbReference type="Gene3D" id="1.20.1530.20">
    <property type="match status" value="1"/>
</dbReference>
<keyword evidence="3" id="KW-1185">Reference proteome</keyword>
<accession>A0ABD6C2E3</accession>
<dbReference type="InterPro" id="IPR038770">
    <property type="entry name" value="Na+/solute_symporter_sf"/>
</dbReference>
<dbReference type="Proteomes" id="UP001597185">
    <property type="component" value="Unassembled WGS sequence"/>
</dbReference>
<dbReference type="EMBL" id="JBHUDB010000005">
    <property type="protein sequence ID" value="MFD1570804.1"/>
    <property type="molecule type" value="Genomic_DNA"/>
</dbReference>
<gene>
    <name evidence="2" type="ORF">ACFR9T_09420</name>
</gene>
<proteinExistence type="predicted"/>
<keyword evidence="1" id="KW-0812">Transmembrane</keyword>
<feature type="transmembrane region" description="Helical" evidence="1">
    <location>
        <begin position="58"/>
        <end position="79"/>
    </location>
</feature>
<dbReference type="AlphaFoldDB" id="A0ABD6C2E3"/>
<comment type="caution">
    <text evidence="2">The sequence shown here is derived from an EMBL/GenBank/DDBJ whole genome shotgun (WGS) entry which is preliminary data.</text>
</comment>
<protein>
    <submittedName>
        <fullName evidence="2">Bile acid:sodium symporter</fullName>
    </submittedName>
</protein>
<sequence length="295" mass="30180">MIRNALARFSNVLLVLGAAGVGVLAPQLSPYLDPLITPLVIFLVFTSLRGVRFAAIDYSSYTAVVALSLCLSYVVLPVAGMHLVEAVLSDAAVLGFAIALSVPTTAGSAIIWTRLARGDVQLATITSIASLLVAPAATPLVLTRLVGSRITVPTASILVDLAVIVGGGVLLTVVVPTDTLSAETIERTSTLAILLLIYTAVAGVGLSGIDSAALFAVVGVAVLLLVVGTALTVVCQRAFGIGRERGFALCFTTNLKNLGIALLVSLPFAEPLVTASIIVFYVVQQTGGAVLADAT</sequence>
<evidence type="ECO:0000313" key="3">
    <source>
        <dbReference type="Proteomes" id="UP001597185"/>
    </source>
</evidence>
<dbReference type="RefSeq" id="WP_256416452.1">
    <property type="nucleotide sequence ID" value="NZ_JANHDL010000001.1"/>
</dbReference>
<feature type="transmembrane region" description="Helical" evidence="1">
    <location>
        <begin position="212"/>
        <end position="234"/>
    </location>
</feature>
<organism evidence="2 3">
    <name type="scientific">Halorubrum laminariae</name>
    <dbReference type="NCBI Taxonomy" id="1433523"/>
    <lineage>
        <taxon>Archaea</taxon>
        <taxon>Methanobacteriati</taxon>
        <taxon>Methanobacteriota</taxon>
        <taxon>Stenosarchaea group</taxon>
        <taxon>Halobacteria</taxon>
        <taxon>Halobacteriales</taxon>
        <taxon>Haloferacaceae</taxon>
        <taxon>Halorubrum</taxon>
    </lineage>
</organism>
<reference evidence="2 3" key="1">
    <citation type="journal article" date="2019" name="Int. J. Syst. Evol. Microbiol.">
        <title>The Global Catalogue of Microorganisms (GCM) 10K type strain sequencing project: providing services to taxonomists for standard genome sequencing and annotation.</title>
        <authorList>
            <consortium name="The Broad Institute Genomics Platform"/>
            <consortium name="The Broad Institute Genome Sequencing Center for Infectious Disease"/>
            <person name="Wu L."/>
            <person name="Ma J."/>
        </authorList>
    </citation>
    <scope>NUCLEOTIDE SEQUENCE [LARGE SCALE GENOMIC DNA]</scope>
    <source>
        <strain evidence="2 3">CGMCC 1.12689</strain>
    </source>
</reference>
<feature type="transmembrane region" description="Helical" evidence="1">
    <location>
        <begin position="272"/>
        <end position="292"/>
    </location>
</feature>
<name>A0ABD6C2E3_9EURY</name>
<dbReference type="Pfam" id="PF13593">
    <property type="entry name" value="SBF_like"/>
    <property type="match status" value="1"/>
</dbReference>
<feature type="transmembrane region" description="Helical" evidence="1">
    <location>
        <begin position="154"/>
        <end position="176"/>
    </location>
</feature>
<feature type="transmembrane region" description="Helical" evidence="1">
    <location>
        <begin position="91"/>
        <end position="113"/>
    </location>
</feature>
<feature type="transmembrane region" description="Helical" evidence="1">
    <location>
        <begin position="12"/>
        <end position="29"/>
    </location>
</feature>
<keyword evidence="1" id="KW-1133">Transmembrane helix</keyword>
<feature type="transmembrane region" description="Helical" evidence="1">
    <location>
        <begin position="35"/>
        <end position="51"/>
    </location>
</feature>
<dbReference type="InterPro" id="IPR016833">
    <property type="entry name" value="Put_Na-Bile_cotransptr"/>
</dbReference>
<evidence type="ECO:0000313" key="2">
    <source>
        <dbReference type="EMBL" id="MFD1570804.1"/>
    </source>
</evidence>